<name>H6L2B5_SAPGL</name>
<dbReference type="EMBL" id="CP002831">
    <property type="protein sequence ID" value="AFC24753.1"/>
    <property type="molecule type" value="Genomic_DNA"/>
</dbReference>
<reference evidence="4 5" key="1">
    <citation type="journal article" date="2012" name="Stand. Genomic Sci.">
        <title>Complete genome sequencing and analysis of Saprospira grandis str. Lewin, a predatory marine bacterium.</title>
        <authorList>
            <person name="Saw J.H."/>
            <person name="Yuryev A."/>
            <person name="Kanbe M."/>
            <person name="Hou S."/>
            <person name="Young A.G."/>
            <person name="Aizawa S."/>
            <person name="Alam M."/>
        </authorList>
    </citation>
    <scope>NUCLEOTIDE SEQUENCE [LARGE SCALE GENOMIC DNA]</scope>
    <source>
        <strain evidence="4 5">Lewin</strain>
    </source>
</reference>
<proteinExistence type="predicted"/>
<organism evidence="4 5">
    <name type="scientific">Saprospira grandis (strain Lewin)</name>
    <dbReference type="NCBI Taxonomy" id="984262"/>
    <lineage>
        <taxon>Bacteria</taxon>
        <taxon>Pseudomonadati</taxon>
        <taxon>Bacteroidota</taxon>
        <taxon>Saprospiria</taxon>
        <taxon>Saprospirales</taxon>
        <taxon>Saprospiraceae</taxon>
        <taxon>Saprospira</taxon>
    </lineage>
</organism>
<accession>H6L2B5</accession>
<dbReference type="GO" id="GO:1901605">
    <property type="term" value="P:alpha-amino acid metabolic process"/>
    <property type="evidence" value="ECO:0007669"/>
    <property type="project" value="UniProtKB-ARBA"/>
</dbReference>
<dbReference type="AlphaFoldDB" id="H6L2B5"/>
<dbReference type="eggNOG" id="COG0031">
    <property type="taxonomic scope" value="Bacteria"/>
</dbReference>
<evidence type="ECO:0000256" key="2">
    <source>
        <dbReference type="ARBA" id="ARBA00022898"/>
    </source>
</evidence>
<sequence length="313" mass="34052">MPATIKKYQEALAAVGRLVGQTPLVELKSLSPSPNIHIYAKLEWHQLGGSVKTRAAYNIIKTAIERGELGQGKQLLDASSGNTAIAYAHIAAALGIPLTIILPENASVERKRILRALGTKLIFSSPFGGTDEAQEKAKALALAEPEKYYYADQYSNPANWQAHYYGTSEEIWAQTAGKITHFVTALGTTGSFVGNARGLKEKNPAIQLASLQPDGALHGLEGWKHLPTAYVPPIYDDSLAHHELPIDSFQAYDMLRRLAKEEGLLVSPSAAANVLGAYLWAQELPPEQEAHIVTLLPDSADKYGEVIEQIFPY</sequence>
<dbReference type="STRING" id="984262.SGRA_2022"/>
<dbReference type="Gene3D" id="3.40.50.1100">
    <property type="match status" value="2"/>
</dbReference>
<dbReference type="InterPro" id="IPR001926">
    <property type="entry name" value="TrpB-like_PALP"/>
</dbReference>
<keyword evidence="5" id="KW-1185">Reference proteome</keyword>
<comment type="cofactor">
    <cofactor evidence="1">
        <name>pyridoxal 5'-phosphate</name>
        <dbReference type="ChEBI" id="CHEBI:597326"/>
    </cofactor>
</comment>
<dbReference type="Proteomes" id="UP000007519">
    <property type="component" value="Chromosome"/>
</dbReference>
<evidence type="ECO:0000313" key="5">
    <source>
        <dbReference type="Proteomes" id="UP000007519"/>
    </source>
</evidence>
<dbReference type="InterPro" id="IPR036052">
    <property type="entry name" value="TrpB-like_PALP_sf"/>
</dbReference>
<dbReference type="OrthoDB" id="9808024at2"/>
<feature type="domain" description="Tryptophan synthase beta chain-like PALP" evidence="3">
    <location>
        <begin position="18"/>
        <end position="298"/>
    </location>
</feature>
<gene>
    <name evidence="4" type="ordered locus">SGRA_2022</name>
</gene>
<dbReference type="PANTHER" id="PTHR10314">
    <property type="entry name" value="CYSTATHIONINE BETA-SYNTHASE"/>
    <property type="match status" value="1"/>
</dbReference>
<dbReference type="CDD" id="cd01561">
    <property type="entry name" value="CBS_like"/>
    <property type="match status" value="1"/>
</dbReference>
<protein>
    <submittedName>
        <fullName evidence="4">Cysteine synthase B</fullName>
    </submittedName>
</protein>
<evidence type="ECO:0000259" key="3">
    <source>
        <dbReference type="Pfam" id="PF00291"/>
    </source>
</evidence>
<dbReference type="Pfam" id="PF00291">
    <property type="entry name" value="PALP"/>
    <property type="match status" value="1"/>
</dbReference>
<keyword evidence="2" id="KW-0663">Pyridoxal phosphate</keyword>
<dbReference type="InterPro" id="IPR050214">
    <property type="entry name" value="Cys_Synth/Cystath_Beta-Synth"/>
</dbReference>
<dbReference type="RefSeq" id="WP_015692373.1">
    <property type="nucleotide sequence ID" value="NC_016940.1"/>
</dbReference>
<evidence type="ECO:0000313" key="4">
    <source>
        <dbReference type="EMBL" id="AFC24753.1"/>
    </source>
</evidence>
<dbReference type="SUPFAM" id="SSF53686">
    <property type="entry name" value="Tryptophan synthase beta subunit-like PLP-dependent enzymes"/>
    <property type="match status" value="1"/>
</dbReference>
<dbReference type="KEGG" id="sgn:SGRA_2022"/>
<dbReference type="HOGENOM" id="CLU_021018_1_0_10"/>
<evidence type="ECO:0000256" key="1">
    <source>
        <dbReference type="ARBA" id="ARBA00001933"/>
    </source>
</evidence>